<accession>H8KDE1</accession>
<keyword evidence="2 3" id="KW-0040">ANK repeat</keyword>
<dbReference type="Pfam" id="PF12796">
    <property type="entry name" value="Ank_2"/>
    <property type="match status" value="1"/>
</dbReference>
<dbReference type="KEGG" id="rmo:MCI_06735"/>
<evidence type="ECO:0000313" key="5">
    <source>
        <dbReference type="Proteomes" id="UP000008008"/>
    </source>
</evidence>
<dbReference type="InterPro" id="IPR036770">
    <property type="entry name" value="Ankyrin_rpt-contain_sf"/>
</dbReference>
<dbReference type="HOGENOM" id="CLU_1331101_0_0_5"/>
<evidence type="ECO:0000256" key="3">
    <source>
        <dbReference type="PROSITE-ProRule" id="PRU00023"/>
    </source>
</evidence>
<reference evidence="5" key="1">
    <citation type="submission" date="2012-02" db="EMBL/GenBank/DDBJ databases">
        <title>Complete genome sequence of Rickettsia montanensis strain OSU 85-930.</title>
        <authorList>
            <person name="Johnson S.L."/>
            <person name="Munk A.C."/>
            <person name="Han S."/>
            <person name="Bruce D.C."/>
            <person name="Dasch G.A."/>
        </authorList>
    </citation>
    <scope>NUCLEOTIDE SEQUENCE [LARGE SCALE GENOMIC DNA]</scope>
    <source>
        <strain evidence="5">OSU 85-930</strain>
    </source>
</reference>
<organism evidence="4 5">
    <name type="scientific">Rickettsia montanensis (strain OSU 85-930)</name>
    <dbReference type="NCBI Taxonomy" id="1105114"/>
    <lineage>
        <taxon>Bacteria</taxon>
        <taxon>Pseudomonadati</taxon>
        <taxon>Pseudomonadota</taxon>
        <taxon>Alphaproteobacteria</taxon>
        <taxon>Rickettsiales</taxon>
        <taxon>Rickettsiaceae</taxon>
        <taxon>Rickettsieae</taxon>
        <taxon>Rickettsia</taxon>
        <taxon>spotted fever group</taxon>
    </lineage>
</organism>
<name>H8KDE1_RICMS</name>
<dbReference type="Gene3D" id="1.25.40.20">
    <property type="entry name" value="Ankyrin repeat-containing domain"/>
    <property type="match status" value="2"/>
</dbReference>
<dbReference type="EMBL" id="CP003340">
    <property type="protein sequence ID" value="AFC74132.1"/>
    <property type="molecule type" value="Genomic_DNA"/>
</dbReference>
<protein>
    <submittedName>
        <fullName evidence="4">Uncharacterized protein</fullName>
    </submittedName>
</protein>
<dbReference type="SMART" id="SM00248">
    <property type="entry name" value="ANK"/>
    <property type="match status" value="4"/>
</dbReference>
<dbReference type="PROSITE" id="PS50088">
    <property type="entry name" value="ANK_REPEAT"/>
    <property type="match status" value="1"/>
</dbReference>
<dbReference type="PANTHER" id="PTHR46680">
    <property type="entry name" value="NF-KAPPA-B INHIBITOR ALPHA"/>
    <property type="match status" value="1"/>
</dbReference>
<evidence type="ECO:0000256" key="2">
    <source>
        <dbReference type="ARBA" id="ARBA00023043"/>
    </source>
</evidence>
<evidence type="ECO:0000313" key="4">
    <source>
        <dbReference type="EMBL" id="AFC74132.1"/>
    </source>
</evidence>
<dbReference type="SUPFAM" id="SSF48403">
    <property type="entry name" value="Ankyrin repeat"/>
    <property type="match status" value="1"/>
</dbReference>
<gene>
    <name evidence="4" type="ordered locus">MCI_06735</name>
</gene>
<evidence type="ECO:0000256" key="1">
    <source>
        <dbReference type="ARBA" id="ARBA00022737"/>
    </source>
</evidence>
<keyword evidence="5" id="KW-1185">Reference proteome</keyword>
<dbReference type="InterPro" id="IPR051070">
    <property type="entry name" value="NF-kappa-B_inhibitor"/>
</dbReference>
<dbReference type="Proteomes" id="UP000008008">
    <property type="component" value="Chromosome"/>
</dbReference>
<feature type="repeat" description="ANK" evidence="3">
    <location>
        <begin position="19"/>
        <end position="47"/>
    </location>
</feature>
<dbReference type="PROSITE" id="PS50297">
    <property type="entry name" value="ANK_REP_REGION"/>
    <property type="match status" value="1"/>
</dbReference>
<sequence>MEFLLQNATNTDLEIKNHYGFTPLYSSVFDENIKAAELLLKNGADANFGFTPLTSIMQSQTITPIEKQELIEQGHDVNAKDEKGNTALFYASTKEIAKILLQPGSEIDTVDNYGSTPFFYLLLKHESGQNKTLLDFFLNNNVNLNINACGESIFNHALTSRDKWLLEKLISKGADIGQGVLLRNPFDHSIAGLVKIGVDKEKIVYA</sequence>
<dbReference type="AlphaFoldDB" id="H8KDE1"/>
<proteinExistence type="predicted"/>
<dbReference type="InterPro" id="IPR002110">
    <property type="entry name" value="Ankyrin_rpt"/>
</dbReference>
<keyword evidence="1" id="KW-0677">Repeat</keyword>
<dbReference type="PANTHER" id="PTHR46680:SF3">
    <property type="entry name" value="NF-KAPPA-B INHIBITOR CACTUS"/>
    <property type="match status" value="1"/>
</dbReference>